<dbReference type="GO" id="GO:0070402">
    <property type="term" value="F:NADPH binding"/>
    <property type="evidence" value="ECO:0007669"/>
    <property type="project" value="UniProtKB-UniRule"/>
</dbReference>
<dbReference type="NCBIfam" id="TIGR02151">
    <property type="entry name" value="IPP_isom_2"/>
    <property type="match status" value="1"/>
</dbReference>
<dbReference type="HAMAP" id="MF_00354">
    <property type="entry name" value="Idi_2"/>
    <property type="match status" value="1"/>
</dbReference>
<evidence type="ECO:0000256" key="4">
    <source>
        <dbReference type="ARBA" id="ARBA00022643"/>
    </source>
</evidence>
<evidence type="ECO:0000256" key="5">
    <source>
        <dbReference type="ARBA" id="ARBA00022723"/>
    </source>
</evidence>
<evidence type="ECO:0000256" key="1">
    <source>
        <dbReference type="ARBA" id="ARBA00001917"/>
    </source>
</evidence>
<feature type="binding site" evidence="11">
    <location>
        <position position="95"/>
    </location>
    <ligand>
        <name>FMN</name>
        <dbReference type="ChEBI" id="CHEBI:58210"/>
    </ligand>
</feature>
<dbReference type="PANTHER" id="PTHR43665">
    <property type="entry name" value="ISOPENTENYL-DIPHOSPHATE DELTA-ISOMERASE"/>
    <property type="match status" value="1"/>
</dbReference>
<feature type="binding site" evidence="11">
    <location>
        <position position="215"/>
    </location>
    <ligand>
        <name>FMN</name>
        <dbReference type="ChEBI" id="CHEBI:58210"/>
    </ligand>
</feature>
<keyword evidence="6 11" id="KW-0460">Magnesium</keyword>
<feature type="binding site" evidence="11">
    <location>
        <position position="185"/>
    </location>
    <ligand>
        <name>FMN</name>
        <dbReference type="ChEBI" id="CHEBI:58210"/>
    </ligand>
</feature>
<evidence type="ECO:0000313" key="13">
    <source>
        <dbReference type="EMBL" id="KRN95134.1"/>
    </source>
</evidence>
<dbReference type="GO" id="GO:0010181">
    <property type="term" value="F:FMN binding"/>
    <property type="evidence" value="ECO:0007669"/>
    <property type="project" value="UniProtKB-UniRule"/>
</dbReference>
<proteinExistence type="inferred from homology"/>
<dbReference type="GO" id="GO:0005737">
    <property type="term" value="C:cytoplasm"/>
    <property type="evidence" value="ECO:0007669"/>
    <property type="project" value="UniProtKB-SubCell"/>
</dbReference>
<comment type="subcellular location">
    <subcellularLocation>
        <location evidence="11">Cytoplasm</location>
    </subcellularLocation>
</comment>
<evidence type="ECO:0000256" key="11">
    <source>
        <dbReference type="HAMAP-Rule" id="MF_00354"/>
    </source>
</evidence>
<accession>A0A0R2L0E3</accession>
<dbReference type="STRING" id="331679.IV81_GL000016"/>
<dbReference type="EMBL" id="JQBX01000001">
    <property type="protein sequence ID" value="KRN95134.1"/>
    <property type="molecule type" value="Genomic_DNA"/>
</dbReference>
<feature type="binding site" evidence="11">
    <location>
        <position position="155"/>
    </location>
    <ligand>
        <name>Mg(2+)</name>
        <dbReference type="ChEBI" id="CHEBI:18420"/>
    </ligand>
</feature>
<evidence type="ECO:0000313" key="14">
    <source>
        <dbReference type="Proteomes" id="UP000051859"/>
    </source>
</evidence>
<dbReference type="Proteomes" id="UP000051859">
    <property type="component" value="Unassembled WGS sequence"/>
</dbReference>
<sequence length="331" mass="35802">MKNIHSHRKDEHVSLAEKFYQDTAHAGFDQVQLFPDALPELSVEAIDLSTSLAGSIIPFPFFIQAMTGGSSYTGKLNARLAHLAKQTGLAMAVGSQSVAIKYPELADSFKIVREVNPNGMILANIGADSSVQSAQTAVQMIDANALQLHINVAQELVMPEGDRQFNYLDQIKAIVSALDVPVIVKSVGGGMSSRDVQKLKNCGVEFVDVGGKGGTNFIQIENARRHQKDFDFMTDLGLTTVDSLRAVQNCGLSVTATGGIRSAADVIKSLALGADNVGIAGYFLHNLLHLSDAEMIELVEQMKYHLRALMVLTGTQNIRDLSDQNLYQSKL</sequence>
<keyword evidence="14" id="KW-1185">Reference proteome</keyword>
<evidence type="ECO:0000256" key="10">
    <source>
        <dbReference type="ARBA" id="ARBA00025810"/>
    </source>
</evidence>
<gene>
    <name evidence="11" type="primary">fni</name>
    <name evidence="13" type="ORF">IV81_GL000016</name>
</gene>
<feature type="binding site" evidence="11">
    <location>
        <position position="124"/>
    </location>
    <ligand>
        <name>FMN</name>
        <dbReference type="ChEBI" id="CHEBI:58210"/>
    </ligand>
</feature>
<comment type="cofactor">
    <cofactor evidence="1 11">
        <name>FMN</name>
        <dbReference type="ChEBI" id="CHEBI:58210"/>
    </cofactor>
</comment>
<keyword evidence="8 11" id="KW-0414">Isoprene biosynthesis</keyword>
<comment type="similarity">
    <text evidence="11">Belongs to the IPP isomerase type 2 family.</text>
</comment>
<dbReference type="CDD" id="cd02811">
    <property type="entry name" value="IDI-2_FMN"/>
    <property type="match status" value="1"/>
</dbReference>
<dbReference type="Pfam" id="PF01070">
    <property type="entry name" value="FMN_dh"/>
    <property type="match status" value="1"/>
</dbReference>
<dbReference type="PANTHER" id="PTHR43665:SF1">
    <property type="entry name" value="ISOPENTENYL-DIPHOSPHATE DELTA-ISOMERASE"/>
    <property type="match status" value="1"/>
</dbReference>
<dbReference type="GO" id="GO:0000287">
    <property type="term" value="F:magnesium ion binding"/>
    <property type="evidence" value="ECO:0007669"/>
    <property type="project" value="UniProtKB-UniRule"/>
</dbReference>
<evidence type="ECO:0000256" key="3">
    <source>
        <dbReference type="ARBA" id="ARBA00022630"/>
    </source>
</evidence>
<reference evidence="13 14" key="1">
    <citation type="journal article" date="2015" name="Genome Announc.">
        <title>Expanding the biotechnology potential of lactobacilli through comparative genomics of 213 strains and associated genera.</title>
        <authorList>
            <person name="Sun Z."/>
            <person name="Harris H.M."/>
            <person name="McCann A."/>
            <person name="Guo C."/>
            <person name="Argimon S."/>
            <person name="Zhang W."/>
            <person name="Yang X."/>
            <person name="Jeffery I.B."/>
            <person name="Cooney J.C."/>
            <person name="Kagawa T.F."/>
            <person name="Liu W."/>
            <person name="Song Y."/>
            <person name="Salvetti E."/>
            <person name="Wrobel A."/>
            <person name="Rasinkangas P."/>
            <person name="Parkhill J."/>
            <person name="Rea M.C."/>
            <person name="O'Sullivan O."/>
            <person name="Ritari J."/>
            <person name="Douillard F.P."/>
            <person name="Paul Ross R."/>
            <person name="Yang R."/>
            <person name="Briner A.E."/>
            <person name="Felis G.E."/>
            <person name="de Vos W.M."/>
            <person name="Barrangou R."/>
            <person name="Klaenhammer T.R."/>
            <person name="Caufield P.W."/>
            <person name="Cui Y."/>
            <person name="Zhang H."/>
            <person name="O'Toole P.W."/>
        </authorList>
    </citation>
    <scope>NUCLEOTIDE SEQUENCE [LARGE SCALE GENOMIC DNA]</scope>
    <source>
        <strain evidence="13 14">DSM 18001</strain>
    </source>
</reference>
<dbReference type="EC" id="5.3.3.2" evidence="11"/>
<evidence type="ECO:0000256" key="9">
    <source>
        <dbReference type="ARBA" id="ARBA00023235"/>
    </source>
</evidence>
<organism evidence="13 14">
    <name type="scientific">Pediococcus stilesii</name>
    <dbReference type="NCBI Taxonomy" id="331679"/>
    <lineage>
        <taxon>Bacteria</taxon>
        <taxon>Bacillati</taxon>
        <taxon>Bacillota</taxon>
        <taxon>Bacilli</taxon>
        <taxon>Lactobacillales</taxon>
        <taxon>Lactobacillaceae</taxon>
        <taxon>Pediococcus</taxon>
    </lineage>
</organism>
<feature type="binding site" evidence="11">
    <location>
        <begin position="8"/>
        <end position="9"/>
    </location>
    <ligand>
        <name>substrate</name>
    </ligand>
</feature>
<dbReference type="InterPro" id="IPR013785">
    <property type="entry name" value="Aldolase_TIM"/>
</dbReference>
<feature type="binding site" evidence="11">
    <location>
        <position position="154"/>
    </location>
    <ligand>
        <name>substrate</name>
    </ligand>
</feature>
<dbReference type="RefSeq" id="WP_057801083.1">
    <property type="nucleotide sequence ID" value="NZ_JQBX01000001.1"/>
</dbReference>
<keyword evidence="5 11" id="KW-0479">Metal-binding</keyword>
<comment type="cofactor">
    <cofactor evidence="11">
        <name>Mg(2+)</name>
        <dbReference type="ChEBI" id="CHEBI:18420"/>
    </cofactor>
</comment>
<dbReference type="Gene3D" id="3.20.20.70">
    <property type="entry name" value="Aldolase class I"/>
    <property type="match status" value="1"/>
</dbReference>
<dbReference type="GO" id="GO:0008299">
    <property type="term" value="P:isoprenoid biosynthetic process"/>
    <property type="evidence" value="ECO:0007669"/>
    <property type="project" value="UniProtKB-UniRule"/>
</dbReference>
<keyword evidence="4 11" id="KW-0288">FMN</keyword>
<name>A0A0R2L0E3_9LACO</name>
<feature type="domain" description="FMN-dependent dehydrogenase" evidence="12">
    <location>
        <begin position="155"/>
        <end position="326"/>
    </location>
</feature>
<comment type="subunit">
    <text evidence="10 11">Homooctamer. Dimer of tetramers.</text>
</comment>
<comment type="caution">
    <text evidence="13">The sequence shown here is derived from an EMBL/GenBank/DDBJ whole genome shotgun (WGS) entry which is preliminary data.</text>
</comment>
<keyword evidence="7 11" id="KW-0521">NADP</keyword>
<dbReference type="InterPro" id="IPR000262">
    <property type="entry name" value="FMN-dep_DH"/>
</dbReference>
<evidence type="ECO:0000256" key="8">
    <source>
        <dbReference type="ARBA" id="ARBA00023229"/>
    </source>
</evidence>
<keyword evidence="2 11" id="KW-0963">Cytoplasm</keyword>
<dbReference type="PIRSF" id="PIRSF003314">
    <property type="entry name" value="IPP_isomerase"/>
    <property type="match status" value="1"/>
</dbReference>
<comment type="catalytic activity">
    <reaction evidence="11">
        <text>isopentenyl diphosphate = dimethylallyl diphosphate</text>
        <dbReference type="Rhea" id="RHEA:23284"/>
        <dbReference type="ChEBI" id="CHEBI:57623"/>
        <dbReference type="ChEBI" id="CHEBI:128769"/>
        <dbReference type="EC" id="5.3.3.2"/>
    </reaction>
</comment>
<dbReference type="GO" id="GO:0016491">
    <property type="term" value="F:oxidoreductase activity"/>
    <property type="evidence" value="ECO:0007669"/>
    <property type="project" value="InterPro"/>
</dbReference>
<evidence type="ECO:0000256" key="2">
    <source>
        <dbReference type="ARBA" id="ARBA00022490"/>
    </source>
</evidence>
<evidence type="ECO:0000256" key="6">
    <source>
        <dbReference type="ARBA" id="ARBA00022842"/>
    </source>
</evidence>
<feature type="binding site" evidence="11">
    <location>
        <begin position="259"/>
        <end position="261"/>
    </location>
    <ligand>
        <name>FMN</name>
        <dbReference type="ChEBI" id="CHEBI:58210"/>
    </ligand>
</feature>
<keyword evidence="3 11" id="KW-0285">Flavoprotein</keyword>
<feature type="binding site" evidence="11">
    <location>
        <begin position="280"/>
        <end position="281"/>
    </location>
    <ligand>
        <name>FMN</name>
        <dbReference type="ChEBI" id="CHEBI:58210"/>
    </ligand>
</feature>
<comment type="function">
    <text evidence="11">Involved in the biosynthesis of isoprenoids. Catalyzes the 1,3-allylic rearrangement of the homoallylic substrate isopentenyl (IPP) to its allylic isomer, dimethylallyl diphosphate (DMAPP).</text>
</comment>
<dbReference type="InterPro" id="IPR011179">
    <property type="entry name" value="IPdP_isomerase"/>
</dbReference>
<comment type="cofactor">
    <cofactor evidence="11">
        <name>NADPH</name>
        <dbReference type="ChEBI" id="CHEBI:57783"/>
    </cofactor>
</comment>
<dbReference type="GO" id="GO:0004452">
    <property type="term" value="F:isopentenyl-diphosphate delta-isomerase activity"/>
    <property type="evidence" value="ECO:0007669"/>
    <property type="project" value="UniProtKB-UniRule"/>
</dbReference>
<dbReference type="AlphaFoldDB" id="A0A0R2L0E3"/>
<comment type="caution">
    <text evidence="11">Lacks conserved residue(s) required for the propagation of feature annotation.</text>
</comment>
<dbReference type="SUPFAM" id="SSF51395">
    <property type="entry name" value="FMN-linked oxidoreductases"/>
    <property type="match status" value="1"/>
</dbReference>
<protein>
    <recommendedName>
        <fullName evidence="11">Isopentenyl-diphosphate delta-isomerase</fullName>
        <shortName evidence="11">IPP isomerase</shortName>
        <ecNumber evidence="11">5.3.3.2</ecNumber>
    </recommendedName>
    <alternativeName>
        <fullName evidence="11">Isopentenyl diphosphate:dimethylallyl diphosphate isomerase</fullName>
    </alternativeName>
    <alternativeName>
        <fullName evidence="11">Isopentenyl pyrophosphate isomerase</fullName>
    </alternativeName>
    <alternativeName>
        <fullName evidence="11">Type 2 isopentenyl diphosphate isomerase</fullName>
        <shortName evidence="11">IDI-2</shortName>
    </alternativeName>
</protein>
<keyword evidence="9 11" id="KW-0413">Isomerase</keyword>
<dbReference type="PATRIC" id="fig|331679.3.peg.17"/>
<evidence type="ECO:0000259" key="12">
    <source>
        <dbReference type="Pfam" id="PF01070"/>
    </source>
</evidence>
<evidence type="ECO:0000256" key="7">
    <source>
        <dbReference type="ARBA" id="ARBA00022857"/>
    </source>
</evidence>
<feature type="binding site" evidence="11">
    <location>
        <begin position="65"/>
        <end position="67"/>
    </location>
    <ligand>
        <name>FMN</name>
        <dbReference type="ChEBI" id="CHEBI:58210"/>
    </ligand>
</feature>